<keyword evidence="3" id="KW-1185">Reference proteome</keyword>
<proteinExistence type="predicted"/>
<dbReference type="EnsemblMetazoa" id="XM_019905726.1">
    <property type="protein sequence ID" value="XP_019761285.1"/>
    <property type="gene ID" value="LOC109538482"/>
</dbReference>
<name>A0AAR5PJS2_DENPD</name>
<evidence type="ECO:0000313" key="2">
    <source>
        <dbReference type="EnsemblMetazoa" id="XP_019761284.1"/>
    </source>
</evidence>
<feature type="region of interest" description="Disordered" evidence="1">
    <location>
        <begin position="78"/>
        <end position="128"/>
    </location>
</feature>
<dbReference type="EnsemblMetazoa" id="XM_019905725.1">
    <property type="protein sequence ID" value="XP_019761284.1"/>
    <property type="gene ID" value="LOC109538482"/>
</dbReference>
<organism evidence="2 3">
    <name type="scientific">Dendroctonus ponderosae</name>
    <name type="common">Mountain pine beetle</name>
    <dbReference type="NCBI Taxonomy" id="77166"/>
    <lineage>
        <taxon>Eukaryota</taxon>
        <taxon>Metazoa</taxon>
        <taxon>Ecdysozoa</taxon>
        <taxon>Arthropoda</taxon>
        <taxon>Hexapoda</taxon>
        <taxon>Insecta</taxon>
        <taxon>Pterygota</taxon>
        <taxon>Neoptera</taxon>
        <taxon>Endopterygota</taxon>
        <taxon>Coleoptera</taxon>
        <taxon>Polyphaga</taxon>
        <taxon>Cucujiformia</taxon>
        <taxon>Curculionidae</taxon>
        <taxon>Scolytinae</taxon>
        <taxon>Dendroctonus</taxon>
    </lineage>
</organism>
<dbReference type="AlphaFoldDB" id="A0AAR5PJS2"/>
<feature type="compositionally biased region" description="Basic and acidic residues" evidence="1">
    <location>
        <begin position="108"/>
        <end position="121"/>
    </location>
</feature>
<accession>A0AAR5PJS2</accession>
<reference evidence="3" key="1">
    <citation type="journal article" date="2013" name="Genome Biol.">
        <title>Draft genome of the mountain pine beetle, Dendroctonus ponderosae Hopkins, a major forest pest.</title>
        <authorList>
            <person name="Keeling C.I."/>
            <person name="Yuen M.M."/>
            <person name="Liao N.Y."/>
            <person name="Docking T.R."/>
            <person name="Chan S.K."/>
            <person name="Taylor G.A."/>
            <person name="Palmquist D.L."/>
            <person name="Jackman S.D."/>
            <person name="Nguyen A."/>
            <person name="Li M."/>
            <person name="Henderson H."/>
            <person name="Janes J.K."/>
            <person name="Zhao Y."/>
            <person name="Pandoh P."/>
            <person name="Moore R."/>
            <person name="Sperling F.A."/>
            <person name="Huber D.P."/>
            <person name="Birol I."/>
            <person name="Jones S.J."/>
            <person name="Bohlmann J."/>
        </authorList>
    </citation>
    <scope>NUCLEOTIDE SEQUENCE</scope>
</reference>
<reference evidence="2" key="2">
    <citation type="submission" date="2024-08" db="UniProtKB">
        <authorList>
            <consortium name="EnsemblMetazoa"/>
        </authorList>
    </citation>
    <scope>IDENTIFICATION</scope>
</reference>
<protein>
    <submittedName>
        <fullName evidence="2">Uncharacterized protein</fullName>
    </submittedName>
</protein>
<dbReference type="EnsemblMetazoa" id="XM_019909163.1">
    <property type="protein sequence ID" value="XP_019764722.1"/>
    <property type="gene ID" value="LOC109540706"/>
</dbReference>
<sequence>MCEMYNCPVTYTVEEDRLAWNSEEMVQEDRVILETEITLKTGPNITMKIHEESRCNSELSGTFTESEEDSKRRAIIKVLNDDSETEGYEESRTSPRTPRKVRFGGESVKLRTPESDSSHQAEEEDNQSILTITVTDAVSITTRKSLIPGKRNILKLSRN</sequence>
<evidence type="ECO:0000313" key="3">
    <source>
        <dbReference type="Proteomes" id="UP000019118"/>
    </source>
</evidence>
<dbReference type="Proteomes" id="UP000019118">
    <property type="component" value="Unassembled WGS sequence"/>
</dbReference>
<evidence type="ECO:0000256" key="1">
    <source>
        <dbReference type="SAM" id="MobiDB-lite"/>
    </source>
</evidence>